<feature type="domain" description="Phosducin" evidence="4">
    <location>
        <begin position="55"/>
        <end position="272"/>
    </location>
</feature>
<evidence type="ECO:0000256" key="3">
    <source>
        <dbReference type="SAM" id="MobiDB-lite"/>
    </source>
</evidence>
<keyword evidence="6" id="KW-1185">Reference proteome</keyword>
<dbReference type="STRING" id="6573.A0A210QWY7"/>
<reference evidence="5 6" key="1">
    <citation type="journal article" date="2017" name="Nat. Ecol. Evol.">
        <title>Scallop genome provides insights into evolution of bilaterian karyotype and development.</title>
        <authorList>
            <person name="Wang S."/>
            <person name="Zhang J."/>
            <person name="Jiao W."/>
            <person name="Li J."/>
            <person name="Xun X."/>
            <person name="Sun Y."/>
            <person name="Guo X."/>
            <person name="Huan P."/>
            <person name="Dong B."/>
            <person name="Zhang L."/>
            <person name="Hu X."/>
            <person name="Sun X."/>
            <person name="Wang J."/>
            <person name="Zhao C."/>
            <person name="Wang Y."/>
            <person name="Wang D."/>
            <person name="Huang X."/>
            <person name="Wang R."/>
            <person name="Lv J."/>
            <person name="Li Y."/>
            <person name="Zhang Z."/>
            <person name="Liu B."/>
            <person name="Lu W."/>
            <person name="Hui Y."/>
            <person name="Liang J."/>
            <person name="Zhou Z."/>
            <person name="Hou R."/>
            <person name="Li X."/>
            <person name="Liu Y."/>
            <person name="Li H."/>
            <person name="Ning X."/>
            <person name="Lin Y."/>
            <person name="Zhao L."/>
            <person name="Xing Q."/>
            <person name="Dou J."/>
            <person name="Li Y."/>
            <person name="Mao J."/>
            <person name="Guo H."/>
            <person name="Dou H."/>
            <person name="Li T."/>
            <person name="Mu C."/>
            <person name="Jiang W."/>
            <person name="Fu Q."/>
            <person name="Fu X."/>
            <person name="Miao Y."/>
            <person name="Liu J."/>
            <person name="Yu Q."/>
            <person name="Li R."/>
            <person name="Liao H."/>
            <person name="Li X."/>
            <person name="Kong Y."/>
            <person name="Jiang Z."/>
            <person name="Chourrout D."/>
            <person name="Li R."/>
            <person name="Bao Z."/>
        </authorList>
    </citation>
    <scope>NUCLEOTIDE SEQUENCE [LARGE SCALE GENOMIC DNA]</scope>
    <source>
        <strain evidence="5 6">PY_sf001</strain>
    </source>
</reference>
<feature type="region of interest" description="Disordered" evidence="3">
    <location>
        <begin position="14"/>
        <end position="47"/>
    </location>
</feature>
<dbReference type="InterPro" id="IPR051499">
    <property type="entry name" value="Phosducin-like_reg"/>
</dbReference>
<evidence type="ECO:0000256" key="2">
    <source>
        <dbReference type="ARBA" id="ARBA00022553"/>
    </source>
</evidence>
<sequence>MALSFDDKILGEKVNNYCSSSEDEADEEDTGVSDPEDDVKKAIKGPTFIPEPELQEYQGYSTNTGPKGVINDWREFKRLENEKRETQEKEKLALMKKLSMTCRSHLDDEKEKQKDEQFLQELEELDDEFIKEYRMKRLEEMRKALQSVPKFGEVVALKSNSFVDAIDKEPPQVTVIIHLYEDKEAACELMNKCLACLAQDYPSVKFCNIKASETQVSHTFAKMGVPALLVYKGGEMIGNFVKLTEELGKDFISSDVENFLFDFGLLPSNDIINQAIKDSNTGELRSKLKEDEDSGSEFELD</sequence>
<dbReference type="Gene3D" id="3.40.30.10">
    <property type="entry name" value="Glutaredoxin"/>
    <property type="match status" value="1"/>
</dbReference>
<dbReference type="InterPro" id="IPR023196">
    <property type="entry name" value="Phosducin_N_dom_sf"/>
</dbReference>
<name>A0A210QWY7_MIZYE</name>
<protein>
    <submittedName>
        <fullName evidence="5">Phosducin-like protein</fullName>
    </submittedName>
</protein>
<dbReference type="PRINTS" id="PR00677">
    <property type="entry name" value="PHOSDUCIN"/>
</dbReference>
<dbReference type="InterPro" id="IPR024253">
    <property type="entry name" value="Phosducin_thioredoxin-like_dom"/>
</dbReference>
<dbReference type="AlphaFoldDB" id="A0A210QWY7"/>
<dbReference type="CDD" id="cd02987">
    <property type="entry name" value="Phd_like_Phd"/>
    <property type="match status" value="1"/>
</dbReference>
<dbReference type="Gene3D" id="1.10.168.10">
    <property type="entry name" value="Phosducin, domain 2"/>
    <property type="match status" value="1"/>
</dbReference>
<dbReference type="OrthoDB" id="70588at2759"/>
<dbReference type="SUPFAM" id="SSF52833">
    <property type="entry name" value="Thioredoxin-like"/>
    <property type="match status" value="1"/>
</dbReference>
<feature type="compositionally biased region" description="Acidic residues" evidence="3">
    <location>
        <begin position="21"/>
        <end position="37"/>
    </location>
</feature>
<dbReference type="GO" id="GO:0008277">
    <property type="term" value="P:regulation of G protein-coupled receptor signaling pathway"/>
    <property type="evidence" value="ECO:0007669"/>
    <property type="project" value="InterPro"/>
</dbReference>
<comment type="similarity">
    <text evidence="1">Belongs to the phosducin family.</text>
</comment>
<evidence type="ECO:0000313" key="6">
    <source>
        <dbReference type="Proteomes" id="UP000242188"/>
    </source>
</evidence>
<dbReference type="Pfam" id="PF02114">
    <property type="entry name" value="Phosducin"/>
    <property type="match status" value="1"/>
</dbReference>
<dbReference type="InterPro" id="IPR036249">
    <property type="entry name" value="Thioredoxin-like_sf"/>
</dbReference>
<comment type="caution">
    <text evidence="5">The sequence shown here is derived from an EMBL/GenBank/DDBJ whole genome shotgun (WGS) entry which is preliminary data.</text>
</comment>
<dbReference type="PANTHER" id="PTHR46052:SF1">
    <property type="entry name" value="PHOSDUCIN-LIKE PROTEIN"/>
    <property type="match status" value="1"/>
</dbReference>
<accession>A0A210QWY7</accession>
<dbReference type="InterPro" id="IPR001200">
    <property type="entry name" value="Phosducin"/>
</dbReference>
<dbReference type="Proteomes" id="UP000242188">
    <property type="component" value="Unassembled WGS sequence"/>
</dbReference>
<gene>
    <name evidence="5" type="ORF">KP79_PYT11545</name>
</gene>
<organism evidence="5 6">
    <name type="scientific">Mizuhopecten yessoensis</name>
    <name type="common">Japanese scallop</name>
    <name type="synonym">Patinopecten yessoensis</name>
    <dbReference type="NCBI Taxonomy" id="6573"/>
    <lineage>
        <taxon>Eukaryota</taxon>
        <taxon>Metazoa</taxon>
        <taxon>Spiralia</taxon>
        <taxon>Lophotrochozoa</taxon>
        <taxon>Mollusca</taxon>
        <taxon>Bivalvia</taxon>
        <taxon>Autobranchia</taxon>
        <taxon>Pteriomorphia</taxon>
        <taxon>Pectinida</taxon>
        <taxon>Pectinoidea</taxon>
        <taxon>Pectinidae</taxon>
        <taxon>Mizuhopecten</taxon>
    </lineage>
</organism>
<evidence type="ECO:0000256" key="1">
    <source>
        <dbReference type="ARBA" id="ARBA00009686"/>
    </source>
</evidence>
<evidence type="ECO:0000313" key="5">
    <source>
        <dbReference type="EMBL" id="OWF53223.1"/>
    </source>
</evidence>
<proteinExistence type="inferred from homology"/>
<evidence type="ECO:0000259" key="4">
    <source>
        <dbReference type="Pfam" id="PF02114"/>
    </source>
</evidence>
<dbReference type="EMBL" id="NEDP02001463">
    <property type="protein sequence ID" value="OWF53223.1"/>
    <property type="molecule type" value="Genomic_DNA"/>
</dbReference>
<dbReference type="PANTHER" id="PTHR46052">
    <property type="entry name" value="PHOSDUCIN-LIKE PROTEIN"/>
    <property type="match status" value="1"/>
</dbReference>
<keyword evidence="2" id="KW-0597">Phosphoprotein</keyword>